<gene>
    <name evidence="3" type="ORF">Ahy_B05g076672</name>
</gene>
<keyword evidence="1" id="KW-0175">Coiled coil</keyword>
<evidence type="ECO:0000256" key="1">
    <source>
        <dbReference type="SAM" id="Coils"/>
    </source>
</evidence>
<dbReference type="Proteomes" id="UP000289738">
    <property type="component" value="Chromosome B05"/>
</dbReference>
<evidence type="ECO:0000256" key="2">
    <source>
        <dbReference type="SAM" id="MobiDB-lite"/>
    </source>
</evidence>
<comment type="caution">
    <text evidence="3">The sequence shown here is derived from an EMBL/GenBank/DDBJ whole genome shotgun (WGS) entry which is preliminary data.</text>
</comment>
<protein>
    <submittedName>
        <fullName evidence="3">Uncharacterized protein</fullName>
    </submittedName>
</protein>
<feature type="coiled-coil region" evidence="1">
    <location>
        <begin position="198"/>
        <end position="228"/>
    </location>
</feature>
<sequence>MMQEVCEGHNHLMIWLRPDIKKELDVHLVLMRGLCRCRQMKYTGRSATFMKTKSMLSKSLEREVTLAETFKYTHTLKANKEKFVDERSTTHYEDYTQRLEAATQQSQPSGDDSGSDASVVDPDRVWRETASESYKNRAYGLGSFFTSGLHTSTLAASSASASATSTAHPEEVIDLREEEIYQQAQQSKQRYKKLLVCIEDTIAIRSELMEKLERLEHLRDQMAVYNEQICAGGSGAAGGTPTSAPSSLPQ</sequence>
<evidence type="ECO:0000313" key="4">
    <source>
        <dbReference type="Proteomes" id="UP000289738"/>
    </source>
</evidence>
<reference evidence="3 4" key="1">
    <citation type="submission" date="2019-01" db="EMBL/GenBank/DDBJ databases">
        <title>Sequencing of cultivated peanut Arachis hypogaea provides insights into genome evolution and oil improvement.</title>
        <authorList>
            <person name="Chen X."/>
        </authorList>
    </citation>
    <scope>NUCLEOTIDE SEQUENCE [LARGE SCALE GENOMIC DNA]</scope>
    <source>
        <strain evidence="4">cv. Fuhuasheng</strain>
        <tissue evidence="3">Leaves</tissue>
    </source>
</reference>
<feature type="region of interest" description="Disordered" evidence="2">
    <location>
        <begin position="101"/>
        <end position="122"/>
    </location>
</feature>
<name>A0A444Z3U6_ARAHY</name>
<organism evidence="3 4">
    <name type="scientific">Arachis hypogaea</name>
    <name type="common">Peanut</name>
    <dbReference type="NCBI Taxonomy" id="3818"/>
    <lineage>
        <taxon>Eukaryota</taxon>
        <taxon>Viridiplantae</taxon>
        <taxon>Streptophyta</taxon>
        <taxon>Embryophyta</taxon>
        <taxon>Tracheophyta</taxon>
        <taxon>Spermatophyta</taxon>
        <taxon>Magnoliopsida</taxon>
        <taxon>eudicotyledons</taxon>
        <taxon>Gunneridae</taxon>
        <taxon>Pentapetalae</taxon>
        <taxon>rosids</taxon>
        <taxon>fabids</taxon>
        <taxon>Fabales</taxon>
        <taxon>Fabaceae</taxon>
        <taxon>Papilionoideae</taxon>
        <taxon>50 kb inversion clade</taxon>
        <taxon>dalbergioids sensu lato</taxon>
        <taxon>Dalbergieae</taxon>
        <taxon>Pterocarpus clade</taxon>
        <taxon>Arachis</taxon>
    </lineage>
</organism>
<evidence type="ECO:0000313" key="3">
    <source>
        <dbReference type="EMBL" id="RYR08845.1"/>
    </source>
</evidence>
<dbReference type="Pfam" id="PF03004">
    <property type="entry name" value="Transposase_24"/>
    <property type="match status" value="1"/>
</dbReference>
<proteinExistence type="predicted"/>
<accession>A0A444Z3U6</accession>
<keyword evidence="4" id="KW-1185">Reference proteome</keyword>
<dbReference type="InterPro" id="IPR004252">
    <property type="entry name" value="Probable_transposase_24"/>
</dbReference>
<feature type="compositionally biased region" description="Low complexity" evidence="2">
    <location>
        <begin position="105"/>
        <end position="120"/>
    </location>
</feature>
<dbReference type="AlphaFoldDB" id="A0A444Z3U6"/>
<dbReference type="EMBL" id="SDMP01000015">
    <property type="protein sequence ID" value="RYR08845.1"/>
    <property type="molecule type" value="Genomic_DNA"/>
</dbReference>